<keyword evidence="1" id="KW-0472">Membrane</keyword>
<gene>
    <name evidence="2" type="ORF">OCV65_07760</name>
</gene>
<dbReference type="SUPFAM" id="SSF82171">
    <property type="entry name" value="DPP6 N-terminal domain-like"/>
    <property type="match status" value="1"/>
</dbReference>
<name>A0ABT2S6A1_9FIRM</name>
<protein>
    <recommendedName>
        <fullName evidence="4">Peptidase C39-like domain-containing protein</fullName>
    </recommendedName>
</protein>
<comment type="caution">
    <text evidence="2">The sequence shown here is derived from an EMBL/GenBank/DDBJ whole genome shotgun (WGS) entry which is preliminary data.</text>
</comment>
<dbReference type="EMBL" id="JAOQJV010000008">
    <property type="protein sequence ID" value="MCU6700126.1"/>
    <property type="molecule type" value="Genomic_DNA"/>
</dbReference>
<keyword evidence="1" id="KW-0812">Transmembrane</keyword>
<keyword evidence="1" id="KW-1133">Transmembrane helix</keyword>
<accession>A0ABT2S6A1</accession>
<sequence>MKKKAIHVGVLAAIFIIAVVVFEYMTTRGNDDMMEDLGNAVLPRVYFTVDGYGVNALNAYSEEMDITTMRDSVTPISGKKLTMNLEADETKVTAVDYAVYTLDGKKKLSEDKISKVKDQMDLSFDQNLLSEERMLVLILHADGKSVYYYTRIVNPTDFNLTDCLDYVYNFHENALKKVENAGVGAALEQDDEDANSTFSHVTIHSSYDQVTWGNLAPQVTGGERWKITETNSSYTSVLLEYDVSCTGEENETDMYTVREFFRVRKNNGQMYLLNYDRTMEQIFDGSKNVLSEKGILLGITDPDVPYVVSSDGKIVAFVQADELWNYDKEQDQLSLLFSFRDAENADVRNKVSDHKIQILNMDKKGNTTFSVSGYMNRGEHEGYVGVAVYYYNIETNSIEEKAFVSSNKSAAIAGSELDTLKYYNTKTNKLYMLADGALHEISIKKDYDEVLLDGLKDGQYVVSDNGKWLAYQTGDDVTSSTEVTVMNLSDGSEYQVKSADDECMIPLGFVGNDFVSGLAKLDDIGKTISGEQAVAMYQIEIRSDADKVIKTYSSDGYYILSTEIDDGMITLNRVQKNGDTYTSAAADYISSNQEKKESNIMLESYVTDMKETQMRLTYADGIKDKSAKVLKPKQVVQDDPALPSFGKEVKENGYYVYGTGQLQGIYKTAGEAIRKADSVSGVVIDAKGQYVWERGNRYLVYDLSTSQASAVSELQNALASGTSVLEAAGNMSDQKVLELTGCTVEEMLYLINKDTPVIGVRNGASAIILTGYDESHVTYVDSENGESKTVTQEEMDQIMQSSGNAYVGYLKKAEE</sequence>
<evidence type="ECO:0008006" key="4">
    <source>
        <dbReference type="Google" id="ProtNLM"/>
    </source>
</evidence>
<dbReference type="Proteomes" id="UP001207605">
    <property type="component" value="Unassembled WGS sequence"/>
</dbReference>
<organism evidence="2 3">
    <name type="scientific">Dorea ammoniilytica</name>
    <dbReference type="NCBI Taxonomy" id="2981788"/>
    <lineage>
        <taxon>Bacteria</taxon>
        <taxon>Bacillati</taxon>
        <taxon>Bacillota</taxon>
        <taxon>Clostridia</taxon>
        <taxon>Lachnospirales</taxon>
        <taxon>Lachnospiraceae</taxon>
        <taxon>Dorea</taxon>
    </lineage>
</organism>
<keyword evidence="3" id="KW-1185">Reference proteome</keyword>
<reference evidence="2 3" key="1">
    <citation type="journal article" date="2021" name="ISME Commun">
        <title>Automated analysis of genomic sequences facilitates high-throughput and comprehensive description of bacteria.</title>
        <authorList>
            <person name="Hitch T.C.A."/>
        </authorList>
    </citation>
    <scope>NUCLEOTIDE SEQUENCE [LARGE SCALE GENOMIC DNA]</scope>
    <source>
        <strain evidence="2 3">Sanger_02</strain>
    </source>
</reference>
<proteinExistence type="predicted"/>
<feature type="transmembrane region" description="Helical" evidence="1">
    <location>
        <begin position="5"/>
        <end position="25"/>
    </location>
</feature>
<dbReference type="RefSeq" id="WP_262581581.1">
    <property type="nucleotide sequence ID" value="NZ_JAOQJV010000008.1"/>
</dbReference>
<evidence type="ECO:0000313" key="2">
    <source>
        <dbReference type="EMBL" id="MCU6700126.1"/>
    </source>
</evidence>
<evidence type="ECO:0000313" key="3">
    <source>
        <dbReference type="Proteomes" id="UP001207605"/>
    </source>
</evidence>
<evidence type="ECO:0000256" key="1">
    <source>
        <dbReference type="SAM" id="Phobius"/>
    </source>
</evidence>